<dbReference type="EMBL" id="BMRG01000019">
    <property type="protein sequence ID" value="GGP79640.1"/>
    <property type="molecule type" value="Genomic_DNA"/>
</dbReference>
<dbReference type="AlphaFoldDB" id="A0A918AV61"/>
<protein>
    <submittedName>
        <fullName evidence="3">AraC family transcriptional regulator</fullName>
    </submittedName>
</protein>
<evidence type="ECO:0000313" key="4">
    <source>
        <dbReference type="Proteomes" id="UP000639606"/>
    </source>
</evidence>
<keyword evidence="1" id="KW-0732">Signal</keyword>
<reference evidence="3" key="2">
    <citation type="submission" date="2020-09" db="EMBL/GenBank/DDBJ databases">
        <authorList>
            <person name="Sun Q."/>
            <person name="Ohkuma M."/>
        </authorList>
    </citation>
    <scope>NUCLEOTIDE SEQUENCE</scope>
    <source>
        <strain evidence="3">JCM 3313</strain>
    </source>
</reference>
<organism evidence="3 4">
    <name type="scientific">Saccharothrix coeruleofusca</name>
    <dbReference type="NCBI Taxonomy" id="33919"/>
    <lineage>
        <taxon>Bacteria</taxon>
        <taxon>Bacillati</taxon>
        <taxon>Actinomycetota</taxon>
        <taxon>Actinomycetes</taxon>
        <taxon>Pseudonocardiales</taxon>
        <taxon>Pseudonocardiaceae</taxon>
        <taxon>Saccharothrix</taxon>
    </lineage>
</organism>
<dbReference type="InterPro" id="IPR006311">
    <property type="entry name" value="TAT_signal"/>
</dbReference>
<dbReference type="InterPro" id="IPR029062">
    <property type="entry name" value="Class_I_gatase-like"/>
</dbReference>
<dbReference type="PANTHER" id="PTHR43130:SF2">
    <property type="entry name" value="DJ-1_PFPI DOMAIN-CONTAINING PROTEIN"/>
    <property type="match status" value="1"/>
</dbReference>
<name>A0A918AV61_9PSEU</name>
<dbReference type="Gene3D" id="3.40.50.880">
    <property type="match status" value="1"/>
</dbReference>
<dbReference type="PANTHER" id="PTHR43130">
    <property type="entry name" value="ARAC-FAMILY TRANSCRIPTIONAL REGULATOR"/>
    <property type="match status" value="1"/>
</dbReference>
<feature type="domain" description="DJ-1/PfpI" evidence="2">
    <location>
        <begin position="31"/>
        <end position="200"/>
    </location>
</feature>
<evidence type="ECO:0000313" key="3">
    <source>
        <dbReference type="EMBL" id="GGP79640.1"/>
    </source>
</evidence>
<gene>
    <name evidence="3" type="ORF">GCM10010185_61940</name>
</gene>
<evidence type="ECO:0000259" key="2">
    <source>
        <dbReference type="Pfam" id="PF01965"/>
    </source>
</evidence>
<dbReference type="PROSITE" id="PS51318">
    <property type="entry name" value="TAT"/>
    <property type="match status" value="1"/>
</dbReference>
<dbReference type="GO" id="GO:0006355">
    <property type="term" value="P:regulation of DNA-templated transcription"/>
    <property type="evidence" value="ECO:0007669"/>
    <property type="project" value="TreeGrafter"/>
</dbReference>
<sequence length="226" mass="23703">MERRTFLRASALSVGGVAMAAPVASAANPLRVQVLVFEGVEEQDFAGPVEVLGIAGRRSNGALTSTLVTPDRPGGITCNFGTRLEVAKGWSPHEADVLVVPGGGLASREGSAVRRLIEDRRFLRRLADADLLHVGVCTGSTVLAAAGLTRGRNATTHTSDKAYLAAQGANVINARVVDDGDLITGGGVSSGLDVALWLVERFLGAQLAQGVETIMEYERRGTVWRA</sequence>
<dbReference type="InterPro" id="IPR052158">
    <property type="entry name" value="INH-QAR"/>
</dbReference>
<dbReference type="Proteomes" id="UP000639606">
    <property type="component" value="Unassembled WGS sequence"/>
</dbReference>
<dbReference type="InterPro" id="IPR002818">
    <property type="entry name" value="DJ-1/PfpI"/>
</dbReference>
<evidence type="ECO:0000256" key="1">
    <source>
        <dbReference type="SAM" id="SignalP"/>
    </source>
</evidence>
<comment type="caution">
    <text evidence="3">The sequence shown here is derived from an EMBL/GenBank/DDBJ whole genome shotgun (WGS) entry which is preliminary data.</text>
</comment>
<proteinExistence type="predicted"/>
<dbReference type="Pfam" id="PF01965">
    <property type="entry name" value="DJ-1_PfpI"/>
    <property type="match status" value="1"/>
</dbReference>
<keyword evidence="4" id="KW-1185">Reference proteome</keyword>
<accession>A0A918AV61</accession>
<feature type="chain" id="PRO_5037088117" evidence="1">
    <location>
        <begin position="27"/>
        <end position="226"/>
    </location>
</feature>
<dbReference type="CDD" id="cd03139">
    <property type="entry name" value="GATase1_PfpI_2"/>
    <property type="match status" value="1"/>
</dbReference>
<reference evidence="3" key="1">
    <citation type="journal article" date="2014" name="Int. J. Syst. Evol. Microbiol.">
        <title>Complete genome sequence of Corynebacterium casei LMG S-19264T (=DSM 44701T), isolated from a smear-ripened cheese.</title>
        <authorList>
            <consortium name="US DOE Joint Genome Institute (JGI-PGF)"/>
            <person name="Walter F."/>
            <person name="Albersmeier A."/>
            <person name="Kalinowski J."/>
            <person name="Ruckert C."/>
        </authorList>
    </citation>
    <scope>NUCLEOTIDE SEQUENCE</scope>
    <source>
        <strain evidence="3">JCM 3313</strain>
    </source>
</reference>
<feature type="signal peptide" evidence="1">
    <location>
        <begin position="1"/>
        <end position="26"/>
    </location>
</feature>
<dbReference type="SUPFAM" id="SSF52317">
    <property type="entry name" value="Class I glutamine amidotransferase-like"/>
    <property type="match status" value="1"/>
</dbReference>